<dbReference type="Proteomes" id="UP000313645">
    <property type="component" value="Unassembled WGS sequence"/>
</dbReference>
<gene>
    <name evidence="2" type="ORF">EZI54_07470</name>
</gene>
<reference evidence="2 3" key="1">
    <citation type="submission" date="2019-02" db="EMBL/GenBank/DDBJ databases">
        <title>Marinobacter halodurans sp. nov., a marine bacterium isolated from sea tidal flat.</title>
        <authorList>
            <person name="Yoo Y."/>
            <person name="Lee D.W."/>
            <person name="Kim B.S."/>
            <person name="Kim J.-J."/>
        </authorList>
    </citation>
    <scope>NUCLEOTIDE SEQUENCE [LARGE SCALE GENOMIC DNA]</scope>
    <source>
        <strain evidence="2 3">YJ-S3-2</strain>
    </source>
</reference>
<dbReference type="RefSeq" id="WP_131480600.1">
    <property type="nucleotide sequence ID" value="NZ_SJDL01000008.1"/>
</dbReference>
<proteinExistence type="predicted"/>
<name>A0ABY1ZR85_9GAMM</name>
<evidence type="ECO:0000313" key="2">
    <source>
        <dbReference type="EMBL" id="TBW57491.1"/>
    </source>
</evidence>
<comment type="caution">
    <text evidence="2">The sequence shown here is derived from an EMBL/GenBank/DDBJ whole genome shotgun (WGS) entry which is preliminary data.</text>
</comment>
<sequence length="588" mass="68337">MVYDATQIQESHFLVSNATLTNIEKARANISTSGDLRSSLKKYLNHVLDLALRIQEQLKEEKFQAIPYYPVTFRDIQEYASKSGGSGNRSTVQYRANKLISVGLVREVLVNSSRGGKPFKVLYLNPLEEGINSVDEQQVNQLTSGRKRSIYSSKRLLNQIRESNMQLISDFDRTRPPITETLFTGICDRVMRFSTREVIPNNRIVVGITHLNAKMLIQATTETGASSQLAALSDQRVIRALLTEIVGKIESKIGKNLNGNYPSKKPASQSNPMERLRYIESKKRYQDFPGLELDIEDNTDDPSDDSQTIDNQFYIDVTRLAKRMGYKRPSSGQTRSLINQALRRLHETKFRIVIAGPDEKAKRQLMETLNLEDMETEHRLITEMNSQYQNTFYQGDLEELWKEQPDEEQSDEFMVDAWRPDVLQKNRIWRLKLNDELFNRLMDPEQRAYFRAHKEILEESSGIAQSIYNYMNMILGRTNQSLRGKQERVFHRPLEKLHKTIWPERKFSSFEARFIDLLRRHTPKGQFDETLQMNRVRMFGFKFDLYKKEDQNGQLYVRITRDLADPISGNSSHHNRMLAKSSEDTVQL</sequence>
<evidence type="ECO:0000313" key="3">
    <source>
        <dbReference type="Proteomes" id="UP000313645"/>
    </source>
</evidence>
<keyword evidence="3" id="KW-1185">Reference proteome</keyword>
<dbReference type="EMBL" id="SJDL01000008">
    <property type="protein sequence ID" value="TBW57491.1"/>
    <property type="molecule type" value="Genomic_DNA"/>
</dbReference>
<feature type="region of interest" description="Disordered" evidence="1">
    <location>
        <begin position="568"/>
        <end position="588"/>
    </location>
</feature>
<organism evidence="2 3">
    <name type="scientific">Marinobacter halodurans</name>
    <dbReference type="NCBI Taxonomy" id="2528979"/>
    <lineage>
        <taxon>Bacteria</taxon>
        <taxon>Pseudomonadati</taxon>
        <taxon>Pseudomonadota</taxon>
        <taxon>Gammaproteobacteria</taxon>
        <taxon>Pseudomonadales</taxon>
        <taxon>Marinobacteraceae</taxon>
        <taxon>Marinobacter</taxon>
    </lineage>
</organism>
<accession>A0ABY1ZR85</accession>
<evidence type="ECO:0000256" key="1">
    <source>
        <dbReference type="SAM" id="MobiDB-lite"/>
    </source>
</evidence>
<protein>
    <submittedName>
        <fullName evidence="2">Uncharacterized protein</fullName>
    </submittedName>
</protein>